<name>A0A915JXA1_ROMCU</name>
<dbReference type="Pfam" id="PF01144">
    <property type="entry name" value="CoA_trans"/>
    <property type="match status" value="1"/>
</dbReference>
<dbReference type="Gene3D" id="3.40.1080.10">
    <property type="entry name" value="Glutaconate Coenzyme A-transferase"/>
    <property type="match status" value="3"/>
</dbReference>
<dbReference type="GO" id="GO:0008260">
    <property type="term" value="F:succinyl-CoA:3-oxo-acid CoA-transferase activity"/>
    <property type="evidence" value="ECO:0007669"/>
    <property type="project" value="TreeGrafter"/>
</dbReference>
<proteinExistence type="predicted"/>
<evidence type="ECO:0000313" key="2">
    <source>
        <dbReference type="WBParaSite" id="nRc.2.0.1.t30951-RA"/>
    </source>
</evidence>
<dbReference type="WBParaSite" id="nRc.2.0.1.t30951-RA">
    <property type="protein sequence ID" value="nRc.2.0.1.t30951-RA"/>
    <property type="gene ID" value="nRc.2.0.1.g30951"/>
</dbReference>
<organism evidence="1 2">
    <name type="scientific">Romanomermis culicivorax</name>
    <name type="common">Nematode worm</name>
    <dbReference type="NCBI Taxonomy" id="13658"/>
    <lineage>
        <taxon>Eukaryota</taxon>
        <taxon>Metazoa</taxon>
        <taxon>Ecdysozoa</taxon>
        <taxon>Nematoda</taxon>
        <taxon>Enoplea</taxon>
        <taxon>Dorylaimia</taxon>
        <taxon>Mermithida</taxon>
        <taxon>Mermithoidea</taxon>
        <taxon>Mermithidae</taxon>
        <taxon>Romanomermis</taxon>
    </lineage>
</organism>
<dbReference type="InterPro" id="IPR004165">
    <property type="entry name" value="CoA_trans_fam_I"/>
</dbReference>
<dbReference type="PROSITE" id="PS01274">
    <property type="entry name" value="COA_TRANSF_2"/>
    <property type="match status" value="1"/>
</dbReference>
<reference evidence="2" key="1">
    <citation type="submission" date="2022-11" db="UniProtKB">
        <authorList>
            <consortium name="WormBaseParasite"/>
        </authorList>
    </citation>
    <scope>IDENTIFICATION</scope>
</reference>
<dbReference type="AlphaFoldDB" id="A0A915JXA1"/>
<sequence>MIFGRDMTPNTSGSVKHTKAARNFNPPICRASKISIVEVEEIVEIGEIDPDQVHVPGIYVHRVVKGAKYEKRVEKVVTINLGIGIPTLCPHFIAADVKVTLQSENGILGMNMSLFFQSSIDVSFMFQRQSVSSVDLILKFQLTHELEKNVNLPLTGKSVVDLIITEKCVFRVDREKGLILDEIADETTMEDIVNSTGCEFTISENLKKF</sequence>
<dbReference type="InterPro" id="IPR037171">
    <property type="entry name" value="NagB/RpiA_transferase-like"/>
</dbReference>
<dbReference type="PANTHER" id="PTHR13707">
    <property type="entry name" value="KETOACID-COENZYME A TRANSFERASE"/>
    <property type="match status" value="1"/>
</dbReference>
<keyword evidence="1" id="KW-1185">Reference proteome</keyword>
<dbReference type="Proteomes" id="UP000887565">
    <property type="component" value="Unplaced"/>
</dbReference>
<protein>
    <submittedName>
        <fullName evidence="2">Uncharacterized protein</fullName>
    </submittedName>
</protein>
<dbReference type="InterPro" id="IPR004164">
    <property type="entry name" value="CoA_transf_AS"/>
</dbReference>
<dbReference type="GO" id="GO:0005739">
    <property type="term" value="C:mitochondrion"/>
    <property type="evidence" value="ECO:0007669"/>
    <property type="project" value="TreeGrafter"/>
</dbReference>
<dbReference type="PANTHER" id="PTHR13707:SF23">
    <property type="entry name" value="SUCCINYL-COA:3-KETOACID-COENZYME A TRANSFERASE"/>
    <property type="match status" value="1"/>
</dbReference>
<evidence type="ECO:0000313" key="1">
    <source>
        <dbReference type="Proteomes" id="UP000887565"/>
    </source>
</evidence>
<dbReference type="SUPFAM" id="SSF100950">
    <property type="entry name" value="NagB/RpiA/CoA transferase-like"/>
    <property type="match status" value="2"/>
</dbReference>
<accession>A0A915JXA1</accession>